<dbReference type="Proteomes" id="UP000196239">
    <property type="component" value="Chromosome 1"/>
</dbReference>
<dbReference type="CDD" id="cd00331">
    <property type="entry name" value="IGPS"/>
    <property type="match status" value="1"/>
</dbReference>
<keyword evidence="11" id="KW-1185">Reference proteome</keyword>
<proteinExistence type="predicted"/>
<keyword evidence="8 10" id="KW-0456">Lyase</keyword>
<organism evidence="10 11">
    <name type="scientific">Nitrosotalea devaniterrae</name>
    <dbReference type="NCBI Taxonomy" id="1078905"/>
    <lineage>
        <taxon>Archaea</taxon>
        <taxon>Nitrososphaerota</taxon>
        <taxon>Nitrososphaeria</taxon>
        <taxon>Nitrosotaleales</taxon>
        <taxon>Nitrosotaleaceae</taxon>
        <taxon>Nitrosotalea</taxon>
    </lineage>
</organism>
<evidence type="ECO:0000256" key="2">
    <source>
        <dbReference type="ARBA" id="ARBA00004696"/>
    </source>
</evidence>
<evidence type="ECO:0000259" key="9">
    <source>
        <dbReference type="Pfam" id="PF00218"/>
    </source>
</evidence>
<keyword evidence="6" id="KW-0822">Tryptophan biosynthesis</keyword>
<dbReference type="GO" id="GO:0000162">
    <property type="term" value="P:L-tryptophan biosynthetic process"/>
    <property type="evidence" value="ECO:0007669"/>
    <property type="project" value="UniProtKB-UniPathway"/>
</dbReference>
<comment type="pathway">
    <text evidence="2">Amino-acid biosynthesis; L-tryptophan biosynthesis; L-tryptophan from chorismate: step 4/5.</text>
</comment>
<evidence type="ECO:0000256" key="8">
    <source>
        <dbReference type="ARBA" id="ARBA00023239"/>
    </source>
</evidence>
<evidence type="ECO:0000256" key="1">
    <source>
        <dbReference type="ARBA" id="ARBA00001633"/>
    </source>
</evidence>
<gene>
    <name evidence="10" type="primary">trpC</name>
    <name evidence="10" type="ORF">NDEV_1131</name>
</gene>
<protein>
    <recommendedName>
        <fullName evidence="3">indole-3-glycerol-phosphate synthase</fullName>
        <ecNumber evidence="3">4.1.1.48</ecNumber>
    </recommendedName>
</protein>
<dbReference type="Pfam" id="PF00218">
    <property type="entry name" value="IGPS"/>
    <property type="match status" value="1"/>
</dbReference>
<dbReference type="InterPro" id="IPR013785">
    <property type="entry name" value="Aldolase_TIM"/>
</dbReference>
<dbReference type="GO" id="GO:0004425">
    <property type="term" value="F:indole-3-glycerol-phosphate synthase activity"/>
    <property type="evidence" value="ECO:0007669"/>
    <property type="project" value="UniProtKB-EC"/>
</dbReference>
<evidence type="ECO:0000256" key="7">
    <source>
        <dbReference type="ARBA" id="ARBA00023141"/>
    </source>
</evidence>
<dbReference type="KEGG" id="ndv:NDEV_1131"/>
<dbReference type="PANTHER" id="PTHR22854:SF2">
    <property type="entry name" value="INDOLE-3-GLYCEROL-PHOSPHATE SYNTHASE"/>
    <property type="match status" value="1"/>
</dbReference>
<dbReference type="Gene3D" id="3.20.20.70">
    <property type="entry name" value="Aldolase class I"/>
    <property type="match status" value="1"/>
</dbReference>
<evidence type="ECO:0000256" key="6">
    <source>
        <dbReference type="ARBA" id="ARBA00022822"/>
    </source>
</evidence>
<evidence type="ECO:0000313" key="10">
    <source>
        <dbReference type="EMBL" id="CUR51896.1"/>
    </source>
</evidence>
<evidence type="ECO:0000256" key="5">
    <source>
        <dbReference type="ARBA" id="ARBA00022793"/>
    </source>
</evidence>
<dbReference type="InterPro" id="IPR011060">
    <property type="entry name" value="RibuloseP-bd_barrel"/>
</dbReference>
<evidence type="ECO:0000313" key="11">
    <source>
        <dbReference type="Proteomes" id="UP000196239"/>
    </source>
</evidence>
<keyword evidence="7" id="KW-0057">Aromatic amino acid biosynthesis</keyword>
<dbReference type="SUPFAM" id="SSF51366">
    <property type="entry name" value="Ribulose-phoshate binding barrel"/>
    <property type="match status" value="1"/>
</dbReference>
<evidence type="ECO:0000256" key="3">
    <source>
        <dbReference type="ARBA" id="ARBA00012362"/>
    </source>
</evidence>
<dbReference type="PANTHER" id="PTHR22854">
    <property type="entry name" value="TRYPTOPHAN BIOSYNTHESIS PROTEIN"/>
    <property type="match status" value="1"/>
</dbReference>
<dbReference type="EMBL" id="LN890280">
    <property type="protein sequence ID" value="CUR51896.1"/>
    <property type="molecule type" value="Genomic_DNA"/>
</dbReference>
<accession>A0A128A3G1</accession>
<keyword evidence="4" id="KW-0028">Amino-acid biosynthesis</keyword>
<reference evidence="11" key="1">
    <citation type="submission" date="2015-10" db="EMBL/GenBank/DDBJ databases">
        <authorList>
            <person name="Lehtovirta-Morley L.E."/>
            <person name="Vieille C."/>
        </authorList>
    </citation>
    <scope>NUCLEOTIDE SEQUENCE [LARGE SCALE GENOMIC DNA]</scope>
</reference>
<name>A0A128A3G1_9ARCH</name>
<sequence>MKNMLEKLAKNSQQAISDGTYEINYKNQKSEKNLVEQIKNNKHASLITEVKFSSPSLGNIRQISDPVLIAKQMVDGGAVGLSVLTQPYLFNGSPDYFTKIRKEIKVPLLMKDIVVDKVQIDAAEKLGADVVLLIQAIFDMKFAQDIDEFVSYAHTKNLLVLLESHTQKEFADSTKTKADILGINNRNLDTLEISLDTTKSILENRNEKRIIISESGVESPKDIQFLNKCGADAFLVGSSIMKSKDIKGLVSELVSAI</sequence>
<dbReference type="InterPro" id="IPR045186">
    <property type="entry name" value="Indole-3-glycerol_P_synth"/>
</dbReference>
<dbReference type="EC" id="4.1.1.48" evidence="3"/>
<feature type="domain" description="Indole-3-glycerol phosphate synthase" evidence="9">
    <location>
        <begin position="10"/>
        <end position="252"/>
    </location>
</feature>
<comment type="catalytic activity">
    <reaction evidence="1">
        <text>1-(2-carboxyphenylamino)-1-deoxy-D-ribulose 5-phosphate + H(+) = (1S,2R)-1-C-(indol-3-yl)glycerol 3-phosphate + CO2 + H2O</text>
        <dbReference type="Rhea" id="RHEA:23476"/>
        <dbReference type="ChEBI" id="CHEBI:15377"/>
        <dbReference type="ChEBI" id="CHEBI:15378"/>
        <dbReference type="ChEBI" id="CHEBI:16526"/>
        <dbReference type="ChEBI" id="CHEBI:58613"/>
        <dbReference type="ChEBI" id="CHEBI:58866"/>
        <dbReference type="EC" id="4.1.1.48"/>
    </reaction>
</comment>
<evidence type="ECO:0000256" key="4">
    <source>
        <dbReference type="ARBA" id="ARBA00022605"/>
    </source>
</evidence>
<keyword evidence="5" id="KW-0210">Decarboxylase</keyword>
<dbReference type="UniPathway" id="UPA00035">
    <property type="reaction ID" value="UER00043"/>
</dbReference>
<dbReference type="AlphaFoldDB" id="A0A128A3G1"/>
<dbReference type="GO" id="GO:0004640">
    <property type="term" value="F:phosphoribosylanthranilate isomerase activity"/>
    <property type="evidence" value="ECO:0007669"/>
    <property type="project" value="TreeGrafter"/>
</dbReference>
<dbReference type="InterPro" id="IPR013798">
    <property type="entry name" value="Indole-3-glycerol_P_synth_dom"/>
</dbReference>